<sequence>MTANTSRQHCLRQRGRHLVLRSNDNFSVTAVSETGKSGRRRSPRQPSALQPRLREKIVSAAAQEFATVGFDAASVLRIATAAGVHHPHIYYYFRSKEELWREASTRAFAPIFDRVAVEGPKLAFLGPIEACEHAIRTFTRFSAENPLAALIVTRETLNPGSRLDWLTEHLLTPLHQIMVPLLEHGMAVGVIRPIPIPHFMQSMVGAVVSFFSSGPALRPLYGIDPLSPESIERHVDFMASLLIEGIRARPA</sequence>
<gene>
    <name evidence="7" type="ORF">DKG74_07795</name>
</gene>
<protein>
    <recommendedName>
        <fullName evidence="6">HTH tetR-type domain-containing protein</fullName>
    </recommendedName>
</protein>
<keyword evidence="8" id="KW-1185">Reference proteome</keyword>
<dbReference type="AlphaFoldDB" id="A0A317EEJ6"/>
<dbReference type="InterPro" id="IPR036271">
    <property type="entry name" value="Tet_transcr_reg_TetR-rel_C_sf"/>
</dbReference>
<dbReference type="Pfam" id="PF00440">
    <property type="entry name" value="TetR_N"/>
    <property type="match status" value="1"/>
</dbReference>
<evidence type="ECO:0000256" key="4">
    <source>
        <dbReference type="PROSITE-ProRule" id="PRU00335"/>
    </source>
</evidence>
<dbReference type="InterPro" id="IPR001647">
    <property type="entry name" value="HTH_TetR"/>
</dbReference>
<dbReference type="PROSITE" id="PS50977">
    <property type="entry name" value="HTH_TETR_2"/>
    <property type="match status" value="1"/>
</dbReference>
<dbReference type="InterPro" id="IPR050109">
    <property type="entry name" value="HTH-type_TetR-like_transc_reg"/>
</dbReference>
<evidence type="ECO:0000256" key="2">
    <source>
        <dbReference type="ARBA" id="ARBA00023125"/>
    </source>
</evidence>
<dbReference type="SUPFAM" id="SSF46689">
    <property type="entry name" value="Homeodomain-like"/>
    <property type="match status" value="1"/>
</dbReference>
<keyword evidence="2 4" id="KW-0238">DNA-binding</keyword>
<dbReference type="PANTHER" id="PTHR30055:SF234">
    <property type="entry name" value="HTH-TYPE TRANSCRIPTIONAL REGULATOR BETI"/>
    <property type="match status" value="1"/>
</dbReference>
<comment type="caution">
    <text evidence="7">The sequence shown here is derived from an EMBL/GenBank/DDBJ whole genome shotgun (WGS) entry which is preliminary data.</text>
</comment>
<dbReference type="Pfam" id="PF17938">
    <property type="entry name" value="TetR_C_29"/>
    <property type="match status" value="1"/>
</dbReference>
<dbReference type="Gene3D" id="1.10.357.10">
    <property type="entry name" value="Tetracycline Repressor, domain 2"/>
    <property type="match status" value="1"/>
</dbReference>
<evidence type="ECO:0000256" key="5">
    <source>
        <dbReference type="SAM" id="MobiDB-lite"/>
    </source>
</evidence>
<evidence type="ECO:0000313" key="8">
    <source>
        <dbReference type="Proteomes" id="UP000245461"/>
    </source>
</evidence>
<dbReference type="PRINTS" id="PR00455">
    <property type="entry name" value="HTHTETR"/>
</dbReference>
<feature type="domain" description="HTH tetR-type" evidence="6">
    <location>
        <begin position="51"/>
        <end position="111"/>
    </location>
</feature>
<dbReference type="GO" id="GO:0000976">
    <property type="term" value="F:transcription cis-regulatory region binding"/>
    <property type="evidence" value="ECO:0007669"/>
    <property type="project" value="TreeGrafter"/>
</dbReference>
<evidence type="ECO:0000256" key="1">
    <source>
        <dbReference type="ARBA" id="ARBA00023015"/>
    </source>
</evidence>
<feature type="DNA-binding region" description="H-T-H motif" evidence="4">
    <location>
        <begin position="74"/>
        <end position="93"/>
    </location>
</feature>
<name>A0A317EEJ6_9PROT</name>
<feature type="region of interest" description="Disordered" evidence="5">
    <location>
        <begin position="31"/>
        <end position="51"/>
    </location>
</feature>
<dbReference type="GO" id="GO:0003700">
    <property type="term" value="F:DNA-binding transcription factor activity"/>
    <property type="evidence" value="ECO:0007669"/>
    <property type="project" value="TreeGrafter"/>
</dbReference>
<keyword evidence="1" id="KW-0805">Transcription regulation</keyword>
<dbReference type="PROSITE" id="PS01081">
    <property type="entry name" value="HTH_TETR_1"/>
    <property type="match status" value="1"/>
</dbReference>
<dbReference type="InterPro" id="IPR009057">
    <property type="entry name" value="Homeodomain-like_sf"/>
</dbReference>
<evidence type="ECO:0000259" key="6">
    <source>
        <dbReference type="PROSITE" id="PS50977"/>
    </source>
</evidence>
<dbReference type="PANTHER" id="PTHR30055">
    <property type="entry name" value="HTH-TYPE TRANSCRIPTIONAL REGULATOR RUTR"/>
    <property type="match status" value="1"/>
</dbReference>
<organism evidence="7 8">
    <name type="scientific">Zavarzinia aquatilis</name>
    <dbReference type="NCBI Taxonomy" id="2211142"/>
    <lineage>
        <taxon>Bacteria</taxon>
        <taxon>Pseudomonadati</taxon>
        <taxon>Pseudomonadota</taxon>
        <taxon>Alphaproteobacteria</taxon>
        <taxon>Rhodospirillales</taxon>
        <taxon>Zavarziniaceae</taxon>
        <taxon>Zavarzinia</taxon>
    </lineage>
</organism>
<evidence type="ECO:0000256" key="3">
    <source>
        <dbReference type="ARBA" id="ARBA00023163"/>
    </source>
</evidence>
<dbReference type="InterPro" id="IPR041474">
    <property type="entry name" value="NicS_C"/>
</dbReference>
<dbReference type="EMBL" id="QGLE01000003">
    <property type="protein sequence ID" value="PWR24696.1"/>
    <property type="molecule type" value="Genomic_DNA"/>
</dbReference>
<accession>A0A317EEJ6</accession>
<dbReference type="SUPFAM" id="SSF48498">
    <property type="entry name" value="Tetracyclin repressor-like, C-terminal domain"/>
    <property type="match status" value="1"/>
</dbReference>
<dbReference type="InterPro" id="IPR023772">
    <property type="entry name" value="DNA-bd_HTH_TetR-type_CS"/>
</dbReference>
<reference evidence="7 8" key="1">
    <citation type="submission" date="2018-05" db="EMBL/GenBank/DDBJ databases">
        <title>Zavarzinia sp. HR-AS.</title>
        <authorList>
            <person name="Lee Y."/>
            <person name="Jeon C.O."/>
        </authorList>
    </citation>
    <scope>NUCLEOTIDE SEQUENCE [LARGE SCALE GENOMIC DNA]</scope>
    <source>
        <strain evidence="7 8">HR-AS</strain>
    </source>
</reference>
<proteinExistence type="predicted"/>
<evidence type="ECO:0000313" key="7">
    <source>
        <dbReference type="EMBL" id="PWR24696.1"/>
    </source>
</evidence>
<keyword evidence="3" id="KW-0804">Transcription</keyword>
<dbReference type="Proteomes" id="UP000245461">
    <property type="component" value="Unassembled WGS sequence"/>
</dbReference>